<feature type="transmembrane region" description="Helical" evidence="7">
    <location>
        <begin position="101"/>
        <end position="119"/>
    </location>
</feature>
<evidence type="ECO:0000256" key="4">
    <source>
        <dbReference type="ARBA" id="ARBA00022692"/>
    </source>
</evidence>
<dbReference type="Proteomes" id="UP001055911">
    <property type="component" value="Chromosome"/>
</dbReference>
<dbReference type="InterPro" id="IPR000620">
    <property type="entry name" value="EamA_dom"/>
</dbReference>
<feature type="transmembrane region" description="Helical" evidence="7">
    <location>
        <begin position="190"/>
        <end position="211"/>
    </location>
</feature>
<evidence type="ECO:0000256" key="2">
    <source>
        <dbReference type="ARBA" id="ARBA00007362"/>
    </source>
</evidence>
<dbReference type="SUPFAM" id="SSF103481">
    <property type="entry name" value="Multidrug resistance efflux transporter EmrE"/>
    <property type="match status" value="2"/>
</dbReference>
<keyword evidence="6 7" id="KW-0472">Membrane</keyword>
<sequence length="271" mass="30078">MLVKLTNAPSAVMGMYRMYLASVFLLPMVLKHRGDFKKITKVNYVYLIIAGLFLALHFGLWFESLKLTTVTSSTVILSTQPIVALFGGFLIYKEKVDLKSFLTIIVSIIGVIIVSWGDLGGNNSLALLGDLLSFLSVIALVSYLLIGQAKIKNISFWIYSFIVFLVAGVFLNLFNLMTNTQMTGYSIYDWFMFVALAIFPTIAHVLYNYLLNFVSPTTISMSMLGEPIGATILAVIFLHQKVTALQILGGVIVLVGIYLFLKNQSKENQVT</sequence>
<dbReference type="EMBL" id="CP097119">
    <property type="protein sequence ID" value="USS89954.1"/>
    <property type="molecule type" value="Genomic_DNA"/>
</dbReference>
<dbReference type="PANTHER" id="PTHR32322:SF18">
    <property type="entry name" value="S-ADENOSYLMETHIONINE_S-ADENOSYLHOMOCYSTEINE TRANSPORTER"/>
    <property type="match status" value="1"/>
</dbReference>
<proteinExistence type="inferred from homology"/>
<dbReference type="InterPro" id="IPR050638">
    <property type="entry name" value="AA-Vitamin_Transporters"/>
</dbReference>
<feature type="transmembrane region" description="Helical" evidence="7">
    <location>
        <begin position="12"/>
        <end position="30"/>
    </location>
</feature>
<dbReference type="AlphaFoldDB" id="A0A9Q8ZUQ1"/>
<reference evidence="9" key="1">
    <citation type="submission" date="2022-05" db="EMBL/GenBank/DDBJ databases">
        <authorList>
            <person name="Oliphant S.A."/>
            <person name="Watson-Haigh N.S."/>
            <person name="Sumby K.M."/>
            <person name="Gardner J.M."/>
            <person name="Jiranek V."/>
        </authorList>
    </citation>
    <scope>NUCLEOTIDE SEQUENCE</scope>
    <source>
        <strain evidence="9">KI4_B1</strain>
    </source>
</reference>
<keyword evidence="3" id="KW-1003">Cell membrane</keyword>
<feature type="transmembrane region" description="Helical" evidence="7">
    <location>
        <begin position="42"/>
        <end position="62"/>
    </location>
</feature>
<keyword evidence="4 7" id="KW-0812">Transmembrane</keyword>
<evidence type="ECO:0000256" key="7">
    <source>
        <dbReference type="SAM" id="Phobius"/>
    </source>
</evidence>
<name>A0A9Q8ZUQ1_9LACO</name>
<feature type="domain" description="EamA" evidence="8">
    <location>
        <begin position="128"/>
        <end position="260"/>
    </location>
</feature>
<dbReference type="GO" id="GO:0005886">
    <property type="term" value="C:plasma membrane"/>
    <property type="evidence" value="ECO:0007669"/>
    <property type="project" value="UniProtKB-SubCell"/>
</dbReference>
<evidence type="ECO:0000256" key="3">
    <source>
        <dbReference type="ARBA" id="ARBA00022475"/>
    </source>
</evidence>
<comment type="subcellular location">
    <subcellularLocation>
        <location evidence="1">Cell membrane</location>
        <topology evidence="1">Multi-pass membrane protein</topology>
    </subcellularLocation>
</comment>
<evidence type="ECO:0000256" key="5">
    <source>
        <dbReference type="ARBA" id="ARBA00022989"/>
    </source>
</evidence>
<dbReference type="InterPro" id="IPR037185">
    <property type="entry name" value="EmrE-like"/>
</dbReference>
<evidence type="ECO:0000256" key="1">
    <source>
        <dbReference type="ARBA" id="ARBA00004651"/>
    </source>
</evidence>
<feature type="transmembrane region" description="Helical" evidence="7">
    <location>
        <begin position="158"/>
        <end position="178"/>
    </location>
</feature>
<dbReference type="PANTHER" id="PTHR32322">
    <property type="entry name" value="INNER MEMBRANE TRANSPORTER"/>
    <property type="match status" value="1"/>
</dbReference>
<protein>
    <submittedName>
        <fullName evidence="9">DMT family transporter</fullName>
    </submittedName>
</protein>
<feature type="domain" description="EamA" evidence="8">
    <location>
        <begin position="6"/>
        <end position="115"/>
    </location>
</feature>
<evidence type="ECO:0000259" key="8">
    <source>
        <dbReference type="Pfam" id="PF00892"/>
    </source>
</evidence>
<dbReference type="Pfam" id="PF00892">
    <property type="entry name" value="EamA"/>
    <property type="match status" value="2"/>
</dbReference>
<organism evidence="9 10">
    <name type="scientific">Fructilactobacillus cliffordii</name>
    <dbReference type="NCBI Taxonomy" id="2940299"/>
    <lineage>
        <taxon>Bacteria</taxon>
        <taxon>Bacillati</taxon>
        <taxon>Bacillota</taxon>
        <taxon>Bacilli</taxon>
        <taxon>Lactobacillales</taxon>
        <taxon>Lactobacillaceae</taxon>
        <taxon>Fructilactobacillus</taxon>
    </lineage>
</organism>
<feature type="transmembrane region" description="Helical" evidence="7">
    <location>
        <begin position="218"/>
        <end position="238"/>
    </location>
</feature>
<feature type="transmembrane region" description="Helical" evidence="7">
    <location>
        <begin position="125"/>
        <end position="146"/>
    </location>
</feature>
<dbReference type="RefSeq" id="WP_252767500.1">
    <property type="nucleotide sequence ID" value="NZ_CP097119.1"/>
</dbReference>
<gene>
    <name evidence="9" type="ORF">M3M40_06655</name>
</gene>
<evidence type="ECO:0000313" key="9">
    <source>
        <dbReference type="EMBL" id="USS89954.1"/>
    </source>
</evidence>
<feature type="transmembrane region" description="Helical" evidence="7">
    <location>
        <begin position="244"/>
        <end position="261"/>
    </location>
</feature>
<keyword evidence="10" id="KW-1185">Reference proteome</keyword>
<evidence type="ECO:0000313" key="10">
    <source>
        <dbReference type="Proteomes" id="UP001055911"/>
    </source>
</evidence>
<comment type="similarity">
    <text evidence="2">Belongs to the EamA transporter family.</text>
</comment>
<feature type="transmembrane region" description="Helical" evidence="7">
    <location>
        <begin position="74"/>
        <end position="92"/>
    </location>
</feature>
<evidence type="ECO:0000256" key="6">
    <source>
        <dbReference type="ARBA" id="ARBA00023136"/>
    </source>
</evidence>
<keyword evidence="5 7" id="KW-1133">Transmembrane helix</keyword>
<accession>A0A9Q8ZUQ1</accession>